<gene>
    <name evidence="1" type="ORF">M9Y10_037423</name>
</gene>
<sequence>MKYKYEDLIDAYFASIKNSLEHFSVESCREYVKHYKNNFKEENFMRKLALKLVKVDDEWPDEYSLDSDFERIEE</sequence>
<comment type="caution">
    <text evidence="1">The sequence shown here is derived from an EMBL/GenBank/DDBJ whole genome shotgun (WGS) entry which is preliminary data.</text>
</comment>
<dbReference type="Proteomes" id="UP001470230">
    <property type="component" value="Unassembled WGS sequence"/>
</dbReference>
<proteinExistence type="predicted"/>
<reference evidence="1 2" key="1">
    <citation type="submission" date="2024-04" db="EMBL/GenBank/DDBJ databases">
        <title>Tritrichomonas musculus Genome.</title>
        <authorList>
            <person name="Alves-Ferreira E."/>
            <person name="Grigg M."/>
            <person name="Lorenzi H."/>
            <person name="Galac M."/>
        </authorList>
    </citation>
    <scope>NUCLEOTIDE SEQUENCE [LARGE SCALE GENOMIC DNA]</scope>
    <source>
        <strain evidence="1 2">EAF2021</strain>
    </source>
</reference>
<organism evidence="1 2">
    <name type="scientific">Tritrichomonas musculus</name>
    <dbReference type="NCBI Taxonomy" id="1915356"/>
    <lineage>
        <taxon>Eukaryota</taxon>
        <taxon>Metamonada</taxon>
        <taxon>Parabasalia</taxon>
        <taxon>Tritrichomonadida</taxon>
        <taxon>Tritrichomonadidae</taxon>
        <taxon>Tritrichomonas</taxon>
    </lineage>
</organism>
<accession>A0ABR2GU65</accession>
<protein>
    <submittedName>
        <fullName evidence="1">Uncharacterized protein</fullName>
    </submittedName>
</protein>
<dbReference type="EMBL" id="JAPFFF010000063">
    <property type="protein sequence ID" value="KAK8836897.1"/>
    <property type="molecule type" value="Genomic_DNA"/>
</dbReference>
<name>A0ABR2GU65_9EUKA</name>
<keyword evidence="2" id="KW-1185">Reference proteome</keyword>
<evidence type="ECO:0000313" key="1">
    <source>
        <dbReference type="EMBL" id="KAK8836897.1"/>
    </source>
</evidence>
<evidence type="ECO:0000313" key="2">
    <source>
        <dbReference type="Proteomes" id="UP001470230"/>
    </source>
</evidence>